<sequence length="1249" mass="129312">MPSAAGTEPWNREASGQRLAVPGLGGQIEGGWLGGSEYLWLIPRPIRRNVTELFRDQKRESGSRTHFFDQPCQWELGSTPVPSDSLAPRALSLGWKAQCLVKSSGKTCRISASGQLNASASFSLGHGDAHRRLSGFNSDQHHLQRSVSPDTPLDLVAQRSVSECDSVISSGAPSPWTAPQAVNLASAFDKVSSDGCVVEGQDVAQIARELCLASSSASAAALGRLWRLSQQGTMTSRIREEAGEALPRLARFVGSSYPSGVRIQAAQTLANLTADDATNREVLGRLGAVEALVGALNAASKSSSLHEPAVHALSNLLCDSPPNQAAFRIAKGLELMMCYFHAAPSAGHALSDQIRWGRTAQLRSHRLGADARVQEHALWVVTFATQGDASSQAAICDAGVVPDIVLLLQSGTEGLKAAAAAALCSLADGNLDNQHRLREAGALEGLAGVVASEPAASLAVERSVWALVELVAGNIDNQEQVAMLGGIPPLVVLLDSPEASPTTVLGAAGALCNLADGNPPNQEAMRAVHAVPKLCRLLGQSIAERGLLAEVVAWCLQHLTHQSTATQNEIRECGGIPVLLQVLEFGAAHGATEKATWAVCNLAAENAANRDAIREAGGIPPLVRLLAGGPHMFSTAAAAWALQQLAVENPANQAAICAADGVGALVELLGAGPEHEIVVEGASGALLNLATDSRANQEAMREAGAIPALLSVAQNDPDCLITINAAGALRNLASRNVANQDAMREAGGVRVLGELLAAGADAQATAIATEAILNLAAGNEQNKVAVRATGGLQQLVELLSAGPWMNITERVLWTLTELMTSCEGNQNKVRDLGGVDKLMDLLKAGPNQPVTQHAARALQAFMHRNQANQDAVREAGGAEALVKLLDGGAVSNGALAATWALKAFCSRNAANQDAVQRHQGIAKIIQLLGAGPHMPITTAAVFATSALAESHAANKDVICESGGLEALLKLLETSAQPLISRGILAALAHLAEGDPPIQATIAAHKGNQDRIREEGGIPSLLAVAASPSSSTCETQDSTSHSAAIVEAGALPLLVRLLQGTSETTTDCVLRALQTLARHHRPVQDLVRDEGAIPTIVSLLASTSRAADPSATEARGNAEASREEAAEPLATAAAWALVVLAFENPTNRAAIRDAGGLPPLINLLYAGTSTLAVEGAVLALLNLCHDTPANQEAVREAGGIAPLVALLRAGLAAERAGLAVAESAAACVRNLAAGNRLNQDAICEAGGVDR</sequence>
<evidence type="ECO:0000313" key="3">
    <source>
        <dbReference type="Proteomes" id="UP001489004"/>
    </source>
</evidence>
<dbReference type="PANTHER" id="PTHR46241:SF1">
    <property type="entry name" value="OUTER DYNEIN ARM-DOCKING COMPLEX SUBUNIT 2"/>
    <property type="match status" value="1"/>
</dbReference>
<feature type="repeat" description="ARM" evidence="1">
    <location>
        <begin position="747"/>
        <end position="790"/>
    </location>
</feature>
<feature type="repeat" description="ARM" evidence="1">
    <location>
        <begin position="660"/>
        <end position="704"/>
    </location>
</feature>
<feature type="repeat" description="ARM" evidence="1">
    <location>
        <begin position="833"/>
        <end position="876"/>
    </location>
</feature>
<dbReference type="PANTHER" id="PTHR46241">
    <property type="entry name" value="ARMADILLO REPEAT-CONTAINING PROTEIN 4 ARMC4"/>
    <property type="match status" value="1"/>
</dbReference>
<feature type="repeat" description="ARM" evidence="1">
    <location>
        <begin position="574"/>
        <end position="617"/>
    </location>
</feature>
<evidence type="ECO:0000313" key="2">
    <source>
        <dbReference type="EMBL" id="KAK9817850.1"/>
    </source>
</evidence>
<feature type="repeat" description="ARM" evidence="1">
    <location>
        <begin position="1048"/>
        <end position="1090"/>
    </location>
</feature>
<feature type="repeat" description="ARM" evidence="1">
    <location>
        <begin position="704"/>
        <end position="747"/>
    </location>
</feature>
<dbReference type="PROSITE" id="PS50176">
    <property type="entry name" value="ARM_REPEAT"/>
    <property type="match status" value="11"/>
</dbReference>
<name>A0AAW1QA74_9CHLO</name>
<dbReference type="SUPFAM" id="SSF48371">
    <property type="entry name" value="ARM repeat"/>
    <property type="match status" value="3"/>
</dbReference>
<dbReference type="Pfam" id="PF00514">
    <property type="entry name" value="Arm"/>
    <property type="match status" value="5"/>
</dbReference>
<dbReference type="Proteomes" id="UP001489004">
    <property type="component" value="Unassembled WGS sequence"/>
</dbReference>
<feature type="repeat" description="ARM" evidence="1">
    <location>
        <begin position="1197"/>
        <end position="1245"/>
    </location>
</feature>
<evidence type="ECO:0000256" key="1">
    <source>
        <dbReference type="PROSITE-ProRule" id="PRU00259"/>
    </source>
</evidence>
<feature type="repeat" description="ARM" evidence="1">
    <location>
        <begin position="617"/>
        <end position="660"/>
    </location>
</feature>
<protein>
    <submittedName>
        <fullName evidence="2">Uncharacterized protein</fullName>
    </submittedName>
</protein>
<dbReference type="InterPro" id="IPR011989">
    <property type="entry name" value="ARM-like"/>
</dbReference>
<feature type="repeat" description="ARM" evidence="1">
    <location>
        <begin position="485"/>
        <end position="515"/>
    </location>
</feature>
<proteinExistence type="predicted"/>
<feature type="repeat" description="ARM" evidence="1">
    <location>
        <begin position="287"/>
        <end position="316"/>
    </location>
</feature>
<keyword evidence="3" id="KW-1185">Reference proteome</keyword>
<dbReference type="SMART" id="SM00185">
    <property type="entry name" value="ARM"/>
    <property type="match status" value="20"/>
</dbReference>
<dbReference type="Gene3D" id="1.25.10.10">
    <property type="entry name" value="Leucine-rich Repeat Variant"/>
    <property type="match status" value="8"/>
</dbReference>
<dbReference type="InterPro" id="IPR000225">
    <property type="entry name" value="Armadillo"/>
</dbReference>
<dbReference type="EMBL" id="JALJOR010000004">
    <property type="protein sequence ID" value="KAK9817850.1"/>
    <property type="molecule type" value="Genomic_DNA"/>
</dbReference>
<organism evidence="2 3">
    <name type="scientific">[Myrmecia] bisecta</name>
    <dbReference type="NCBI Taxonomy" id="41462"/>
    <lineage>
        <taxon>Eukaryota</taxon>
        <taxon>Viridiplantae</taxon>
        <taxon>Chlorophyta</taxon>
        <taxon>core chlorophytes</taxon>
        <taxon>Trebouxiophyceae</taxon>
        <taxon>Trebouxiales</taxon>
        <taxon>Trebouxiaceae</taxon>
        <taxon>Myrmecia</taxon>
    </lineage>
</organism>
<reference evidence="2 3" key="1">
    <citation type="journal article" date="2024" name="Nat. Commun.">
        <title>Phylogenomics reveals the evolutionary origins of lichenization in chlorophyte algae.</title>
        <authorList>
            <person name="Puginier C."/>
            <person name="Libourel C."/>
            <person name="Otte J."/>
            <person name="Skaloud P."/>
            <person name="Haon M."/>
            <person name="Grisel S."/>
            <person name="Petersen M."/>
            <person name="Berrin J.G."/>
            <person name="Delaux P.M."/>
            <person name="Dal Grande F."/>
            <person name="Keller J."/>
        </authorList>
    </citation>
    <scope>NUCLEOTIDE SEQUENCE [LARGE SCALE GENOMIC DNA]</scope>
    <source>
        <strain evidence="2 3">SAG 2043</strain>
    </source>
</reference>
<accession>A0AAW1QA74</accession>
<gene>
    <name evidence="2" type="ORF">WJX72_003123</name>
</gene>
<comment type="caution">
    <text evidence="2">The sequence shown here is derived from an EMBL/GenBank/DDBJ whole genome shotgun (WGS) entry which is preliminary data.</text>
</comment>
<dbReference type="InterPro" id="IPR016024">
    <property type="entry name" value="ARM-type_fold"/>
</dbReference>
<dbReference type="AlphaFoldDB" id="A0AAW1QA74"/>
<feature type="repeat" description="ARM" evidence="1">
    <location>
        <begin position="1154"/>
        <end position="1197"/>
    </location>
</feature>